<dbReference type="Gene3D" id="2.60.40.10">
    <property type="entry name" value="Immunoglobulins"/>
    <property type="match status" value="1"/>
</dbReference>
<feature type="chain" id="PRO_5039535540" description="Ig-like domain-containing protein" evidence="2">
    <location>
        <begin position="37"/>
        <end position="195"/>
    </location>
</feature>
<dbReference type="InterPro" id="IPR013783">
    <property type="entry name" value="Ig-like_fold"/>
</dbReference>
<sequence length="195" mass="21990">MCNIFVPRKYSLHLEMRMVHLFSLLLLLTASDHGDCYNVTKLPCEAQLEKGLRYRKVTWYKVDKDLTGLVLKNLYTNKTTIYKSANHSYQVGEDLSLFLPSPALSDCGRYRCTLWPPVGHQIREGDYRFYPAGCPKPVEPLLTEPLPSRLSSYNLGNSAVCAMMGGVAAVGLLITILAVAIWKNRQGQNYKSMLI</sequence>
<dbReference type="PANTHER" id="PTHR15193:SF1">
    <property type="entry name" value="CD83 ANTIGEN"/>
    <property type="match status" value="1"/>
</dbReference>
<keyword evidence="1" id="KW-1133">Transmembrane helix</keyword>
<evidence type="ECO:0008006" key="5">
    <source>
        <dbReference type="Google" id="ProtNLM"/>
    </source>
</evidence>
<dbReference type="OrthoDB" id="9422899at2759"/>
<dbReference type="AlphaFoldDB" id="A0A9D3T673"/>
<proteinExistence type="predicted"/>
<accession>A0A9D3T673</accession>
<dbReference type="InterPro" id="IPR036179">
    <property type="entry name" value="Ig-like_dom_sf"/>
</dbReference>
<evidence type="ECO:0000313" key="3">
    <source>
        <dbReference type="EMBL" id="KAG7472038.1"/>
    </source>
</evidence>
<name>A0A9D3T673_MEGAT</name>
<keyword evidence="1" id="KW-0812">Transmembrane</keyword>
<feature type="signal peptide" evidence="2">
    <location>
        <begin position="1"/>
        <end position="36"/>
    </location>
</feature>
<dbReference type="PANTHER" id="PTHR15193">
    <property type="entry name" value="CD83 ANTIGEN"/>
    <property type="match status" value="1"/>
</dbReference>
<dbReference type="CDD" id="cd00096">
    <property type="entry name" value="Ig"/>
    <property type="match status" value="1"/>
</dbReference>
<comment type="caution">
    <text evidence="3">The sequence shown here is derived from an EMBL/GenBank/DDBJ whole genome shotgun (WGS) entry which is preliminary data.</text>
</comment>
<gene>
    <name evidence="3" type="ORF">MATL_G00104330</name>
</gene>
<dbReference type="SUPFAM" id="SSF48726">
    <property type="entry name" value="Immunoglobulin"/>
    <property type="match status" value="1"/>
</dbReference>
<feature type="transmembrane region" description="Helical" evidence="1">
    <location>
        <begin position="162"/>
        <end position="182"/>
    </location>
</feature>
<reference evidence="3" key="1">
    <citation type="submission" date="2021-01" db="EMBL/GenBank/DDBJ databases">
        <authorList>
            <person name="Zahm M."/>
            <person name="Roques C."/>
            <person name="Cabau C."/>
            <person name="Klopp C."/>
            <person name="Donnadieu C."/>
            <person name="Jouanno E."/>
            <person name="Lampietro C."/>
            <person name="Louis A."/>
            <person name="Herpin A."/>
            <person name="Echchiki A."/>
            <person name="Berthelot C."/>
            <person name="Parey E."/>
            <person name="Roest-Crollius H."/>
            <person name="Braasch I."/>
            <person name="Postlethwait J."/>
            <person name="Bobe J."/>
            <person name="Montfort J."/>
            <person name="Bouchez O."/>
            <person name="Begum T."/>
            <person name="Mejri S."/>
            <person name="Adams A."/>
            <person name="Chen W.-J."/>
            <person name="Guiguen Y."/>
        </authorList>
    </citation>
    <scope>NUCLEOTIDE SEQUENCE</scope>
    <source>
        <strain evidence="3">YG-15Mar2019-1</strain>
        <tissue evidence="3">Brain</tissue>
    </source>
</reference>
<keyword evidence="4" id="KW-1185">Reference proteome</keyword>
<protein>
    <recommendedName>
        <fullName evidence="5">Ig-like domain-containing protein</fullName>
    </recommendedName>
</protein>
<evidence type="ECO:0000313" key="4">
    <source>
        <dbReference type="Proteomes" id="UP001046870"/>
    </source>
</evidence>
<organism evidence="3 4">
    <name type="scientific">Megalops atlanticus</name>
    <name type="common">Tarpon</name>
    <name type="synonym">Clupea gigantea</name>
    <dbReference type="NCBI Taxonomy" id="7932"/>
    <lineage>
        <taxon>Eukaryota</taxon>
        <taxon>Metazoa</taxon>
        <taxon>Chordata</taxon>
        <taxon>Craniata</taxon>
        <taxon>Vertebrata</taxon>
        <taxon>Euteleostomi</taxon>
        <taxon>Actinopterygii</taxon>
        <taxon>Neopterygii</taxon>
        <taxon>Teleostei</taxon>
        <taxon>Elopiformes</taxon>
        <taxon>Megalopidae</taxon>
        <taxon>Megalops</taxon>
    </lineage>
</organism>
<dbReference type="EMBL" id="JAFDVH010000008">
    <property type="protein sequence ID" value="KAG7472038.1"/>
    <property type="molecule type" value="Genomic_DNA"/>
</dbReference>
<evidence type="ECO:0000256" key="1">
    <source>
        <dbReference type="SAM" id="Phobius"/>
    </source>
</evidence>
<dbReference type="Proteomes" id="UP001046870">
    <property type="component" value="Chromosome 8"/>
</dbReference>
<evidence type="ECO:0000256" key="2">
    <source>
        <dbReference type="SAM" id="SignalP"/>
    </source>
</evidence>
<keyword evidence="1" id="KW-0472">Membrane</keyword>
<keyword evidence="2" id="KW-0732">Signal</keyword>